<keyword evidence="2" id="KW-1185">Reference proteome</keyword>
<sequence length="61" mass="6288">MVDVFFTFPAKLSEGAALAPFPPAKVIVVGIAALLAAAKDVRASHDAHDALVEVFELGIVA</sequence>
<reference evidence="1" key="1">
    <citation type="submission" date="2022-01" db="EMBL/GenBank/DDBJ databases">
        <title>Comparative genomics reveals a dynamic genome evolution in the ectomycorrhizal milk-cap (Lactarius) mushrooms.</title>
        <authorList>
            <consortium name="DOE Joint Genome Institute"/>
            <person name="Lebreton A."/>
            <person name="Tang N."/>
            <person name="Kuo A."/>
            <person name="LaButti K."/>
            <person name="Drula E."/>
            <person name="Barry K."/>
            <person name="Clum A."/>
            <person name="Lipzen A."/>
            <person name="Mousain D."/>
            <person name="Ng V."/>
            <person name="Wang R."/>
            <person name="Wang X."/>
            <person name="Dai Y."/>
            <person name="Henrissat B."/>
            <person name="Grigoriev I.V."/>
            <person name="Guerin-Laguette A."/>
            <person name="Yu F."/>
            <person name="Martin F.M."/>
        </authorList>
    </citation>
    <scope>NUCLEOTIDE SEQUENCE</scope>
    <source>
        <strain evidence="1">QP</strain>
    </source>
</reference>
<evidence type="ECO:0000313" key="2">
    <source>
        <dbReference type="Proteomes" id="UP001201163"/>
    </source>
</evidence>
<protein>
    <submittedName>
        <fullName evidence="1">Uncharacterized protein</fullName>
    </submittedName>
</protein>
<organism evidence="1 2">
    <name type="scientific">Lactarius akahatsu</name>
    <dbReference type="NCBI Taxonomy" id="416441"/>
    <lineage>
        <taxon>Eukaryota</taxon>
        <taxon>Fungi</taxon>
        <taxon>Dikarya</taxon>
        <taxon>Basidiomycota</taxon>
        <taxon>Agaricomycotina</taxon>
        <taxon>Agaricomycetes</taxon>
        <taxon>Russulales</taxon>
        <taxon>Russulaceae</taxon>
        <taxon>Lactarius</taxon>
    </lineage>
</organism>
<dbReference type="EMBL" id="JAKELL010000093">
    <property type="protein sequence ID" value="KAH8983034.1"/>
    <property type="molecule type" value="Genomic_DNA"/>
</dbReference>
<gene>
    <name evidence="1" type="ORF">EDB92DRAFT_1951914</name>
</gene>
<evidence type="ECO:0000313" key="1">
    <source>
        <dbReference type="EMBL" id="KAH8983034.1"/>
    </source>
</evidence>
<proteinExistence type="predicted"/>
<dbReference type="Proteomes" id="UP001201163">
    <property type="component" value="Unassembled WGS sequence"/>
</dbReference>
<dbReference type="AlphaFoldDB" id="A0AAD4L766"/>
<comment type="caution">
    <text evidence="1">The sequence shown here is derived from an EMBL/GenBank/DDBJ whole genome shotgun (WGS) entry which is preliminary data.</text>
</comment>
<accession>A0AAD4L766</accession>
<name>A0AAD4L766_9AGAM</name>